<accession>A0A8S5MJ89</accession>
<name>A0A8S5MJ89_9CAUD</name>
<sequence length="106" mass="12287">MYLDNGREIYECDKYPGYYIDANTGAFCDEDGHYVGGNIDEGDKPGGNHINICTRTVWVSKSGKQYYPERNKTATIPLPLEEARRRRYKPSAGYKNYIIKQIRKRN</sequence>
<protein>
    <submittedName>
        <fullName evidence="1">Uncharacterized protein</fullName>
    </submittedName>
</protein>
<evidence type="ECO:0000313" key="1">
    <source>
        <dbReference type="EMBL" id="DAD82316.1"/>
    </source>
</evidence>
<proteinExistence type="predicted"/>
<reference evidence="1" key="1">
    <citation type="journal article" date="2021" name="Proc. Natl. Acad. Sci. U.S.A.">
        <title>A Catalog of Tens of Thousands of Viruses from Human Metagenomes Reveals Hidden Associations with Chronic Diseases.</title>
        <authorList>
            <person name="Tisza M.J."/>
            <person name="Buck C.B."/>
        </authorList>
    </citation>
    <scope>NUCLEOTIDE SEQUENCE</scope>
    <source>
        <strain evidence="1">CtcfK29</strain>
    </source>
</reference>
<organism evidence="1">
    <name type="scientific">CrAss-like virus sp. ctcfK29</name>
    <dbReference type="NCBI Taxonomy" id="2826827"/>
    <lineage>
        <taxon>Viruses</taxon>
        <taxon>Duplodnaviria</taxon>
        <taxon>Heunggongvirae</taxon>
        <taxon>Uroviricota</taxon>
        <taxon>Caudoviricetes</taxon>
        <taxon>Crassvirales</taxon>
    </lineage>
</organism>
<dbReference type="EMBL" id="BK014916">
    <property type="protein sequence ID" value="DAD82316.1"/>
    <property type="molecule type" value="Genomic_DNA"/>
</dbReference>